<dbReference type="AlphaFoldDB" id="A0A915XK93"/>
<keyword evidence="8" id="KW-1185">Reference proteome</keyword>
<dbReference type="PANTHER" id="PTHR35791">
    <property type="entry name" value="UPF0754 MEMBRANE PROTEIN YHEB"/>
    <property type="match status" value="1"/>
</dbReference>
<dbReference type="Proteomes" id="UP001063350">
    <property type="component" value="Chromosome"/>
</dbReference>
<evidence type="ECO:0000256" key="4">
    <source>
        <dbReference type="ARBA" id="ARBA00022989"/>
    </source>
</evidence>
<comment type="similarity">
    <text evidence="2">Belongs to the UPF0754 family.</text>
</comment>
<dbReference type="InterPro" id="IPR007383">
    <property type="entry name" value="DUF445"/>
</dbReference>
<dbReference type="EMBL" id="AP024233">
    <property type="protein sequence ID" value="BCO08893.1"/>
    <property type="molecule type" value="Genomic_DNA"/>
</dbReference>
<evidence type="ECO:0000256" key="1">
    <source>
        <dbReference type="ARBA" id="ARBA00004308"/>
    </source>
</evidence>
<reference evidence="7" key="1">
    <citation type="submission" date="2020-12" db="EMBL/GenBank/DDBJ databases">
        <title>Desulfobium dissulfuricans gen. nov., sp. nov., a novel mesophilic, sulfate-reducing bacterium isolated from a deep-sea hydrothermal vent.</title>
        <authorList>
            <person name="Hashimoto Y."/>
            <person name="Tame A."/>
            <person name="Sawayama S."/>
            <person name="Miyazaki J."/>
            <person name="Takai K."/>
            <person name="Nakagawa S."/>
        </authorList>
    </citation>
    <scope>NUCLEOTIDE SEQUENCE</scope>
    <source>
        <strain evidence="7">GF1</strain>
    </source>
</reference>
<dbReference type="RefSeq" id="WP_267928779.1">
    <property type="nucleotide sequence ID" value="NZ_AP024233.1"/>
</dbReference>
<dbReference type="KEGG" id="ddu:GF1_12690"/>
<keyword evidence="5 6" id="KW-0472">Membrane</keyword>
<evidence type="ECO:0000256" key="5">
    <source>
        <dbReference type="ARBA" id="ARBA00023136"/>
    </source>
</evidence>
<dbReference type="PANTHER" id="PTHR35791:SF1">
    <property type="entry name" value="UPF0754 MEMBRANE PROTEIN YHEB"/>
    <property type="match status" value="1"/>
</dbReference>
<gene>
    <name evidence="7" type="ORF">GF1_12690</name>
</gene>
<keyword evidence="3 6" id="KW-0812">Transmembrane</keyword>
<evidence type="ECO:0000313" key="7">
    <source>
        <dbReference type="EMBL" id="BCO08893.1"/>
    </source>
</evidence>
<evidence type="ECO:0008006" key="9">
    <source>
        <dbReference type="Google" id="ProtNLM"/>
    </source>
</evidence>
<evidence type="ECO:0000256" key="6">
    <source>
        <dbReference type="SAM" id="Phobius"/>
    </source>
</evidence>
<accession>A0A915XK93</accession>
<evidence type="ECO:0000256" key="2">
    <source>
        <dbReference type="ARBA" id="ARBA00008053"/>
    </source>
</evidence>
<feature type="transmembrane region" description="Helical" evidence="6">
    <location>
        <begin position="513"/>
        <end position="533"/>
    </location>
</feature>
<dbReference type="GO" id="GO:0012505">
    <property type="term" value="C:endomembrane system"/>
    <property type="evidence" value="ECO:0007669"/>
    <property type="project" value="UniProtKB-SubCell"/>
</dbReference>
<proteinExistence type="inferred from homology"/>
<dbReference type="Pfam" id="PF04286">
    <property type="entry name" value="DUF445"/>
    <property type="match status" value="2"/>
</dbReference>
<name>A0A915XK93_9BACT</name>
<sequence>MITPPLDPALLAWAGPPVLGAFIGYLTNKVAIRMLFRPLKPWRIGSIRVPMTPGVIPSKRHELAVNIGEMVGQHLLTSKDIGEALSRERFQDHLYRIVDDMVRDVLSRDLGPAASVVPRRFRAYFKIGIRTLKYQLKSGVHGFFKSEAFASTLEEILIRELDRLGKRSVNEFLSHDDRQAVYRFIEDFVGELLAGEEVEKWLAAYLREQVEKAASEDRSIGDHLPESLAFLIVSTIREQAPRLLEQLARMLAEPTMREKIICGIRDAINGFLSTLGPLAAMASSFLDAGSLEKKIRQYLEDKEEDIATWLKQPAVQDRFADVLGQQAEKFLATPIGALLDKVDGEQLDHIFQETAHQLLAVLRTEGVRRTFASLLHDSMESMLDEGRRPLGEVAGRLLGPETTVSLQRTIVRESVTLLRSRQVKSIIDSMLGTMIDRLTARPIGVLRDLLPAGVRRGITEYLVQQINRLLQTQVPGLVDSLNIRRIVTEKVDSLDLLRLERLLLSIMEEQFKYINLFGALLGFLIGMANLLILRLG</sequence>
<evidence type="ECO:0000256" key="3">
    <source>
        <dbReference type="ARBA" id="ARBA00022692"/>
    </source>
</evidence>
<evidence type="ECO:0000313" key="8">
    <source>
        <dbReference type="Proteomes" id="UP001063350"/>
    </source>
</evidence>
<organism evidence="7 8">
    <name type="scientific">Desulfolithobacter dissulfuricans</name>
    <dbReference type="NCBI Taxonomy" id="2795293"/>
    <lineage>
        <taxon>Bacteria</taxon>
        <taxon>Pseudomonadati</taxon>
        <taxon>Thermodesulfobacteriota</taxon>
        <taxon>Desulfobulbia</taxon>
        <taxon>Desulfobulbales</taxon>
        <taxon>Desulfobulbaceae</taxon>
        <taxon>Desulfolithobacter</taxon>
    </lineage>
</organism>
<keyword evidence="4 6" id="KW-1133">Transmembrane helix</keyword>
<protein>
    <recommendedName>
        <fullName evidence="9">DUF445 family protein</fullName>
    </recommendedName>
</protein>
<comment type="subcellular location">
    <subcellularLocation>
        <location evidence="1">Endomembrane system</location>
    </subcellularLocation>
</comment>